<feature type="domain" description="KANL3/Tex30 alpha/beta hydrolase-like" evidence="1">
    <location>
        <begin position="10"/>
        <end position="181"/>
    </location>
</feature>
<dbReference type="PANTHER" id="PTHR13136">
    <property type="entry name" value="TESTIS DEVELOPMENT PROTEIN PRTD"/>
    <property type="match status" value="1"/>
</dbReference>
<protein>
    <submittedName>
        <fullName evidence="2">Unannotated protein</fullName>
    </submittedName>
</protein>
<dbReference type="InterPro" id="IPR046879">
    <property type="entry name" value="KANL3/Tex30_Abhydrolase"/>
</dbReference>
<dbReference type="SUPFAM" id="SSF53474">
    <property type="entry name" value="alpha/beta-Hydrolases"/>
    <property type="match status" value="1"/>
</dbReference>
<proteinExistence type="predicted"/>
<evidence type="ECO:0000259" key="1">
    <source>
        <dbReference type="Pfam" id="PF20408"/>
    </source>
</evidence>
<dbReference type="Pfam" id="PF20408">
    <property type="entry name" value="Abhydrolase_11"/>
    <property type="match status" value="1"/>
</dbReference>
<dbReference type="EMBL" id="CAFBLP010000049">
    <property type="protein sequence ID" value="CAB4884173.1"/>
    <property type="molecule type" value="Genomic_DNA"/>
</dbReference>
<dbReference type="InterPro" id="IPR026555">
    <property type="entry name" value="NSL3/Tex30"/>
</dbReference>
<reference evidence="2" key="1">
    <citation type="submission" date="2020-05" db="EMBL/GenBank/DDBJ databases">
        <authorList>
            <person name="Chiriac C."/>
            <person name="Salcher M."/>
            <person name="Ghai R."/>
            <person name="Kavagutti S V."/>
        </authorList>
    </citation>
    <scope>NUCLEOTIDE SEQUENCE</scope>
</reference>
<name>A0A6J7EXR2_9ZZZZ</name>
<organism evidence="2">
    <name type="scientific">freshwater metagenome</name>
    <dbReference type="NCBI Taxonomy" id="449393"/>
    <lineage>
        <taxon>unclassified sequences</taxon>
        <taxon>metagenomes</taxon>
        <taxon>ecological metagenomes</taxon>
    </lineage>
</organism>
<gene>
    <name evidence="2" type="ORF">UFOPK3376_01898</name>
</gene>
<evidence type="ECO:0000313" key="2">
    <source>
        <dbReference type="EMBL" id="CAB4884173.1"/>
    </source>
</evidence>
<sequence length="203" mass="21537">MKSSRALKGLLLFPGAGSDSTHASLLQIEQAVAPLAVRRADFAYRKAGRRPPDRAPILLDTVRTEAVAFAAQQRTTSVRLVLGGRSMGGRMCSMAVAGGDDIGPALPAAALVLIAYPLHPPGRPDKLRVEHLARLPVPCLFVHGTRDAFGTPDELQHWTASIPAPVTHVWLPGKTHDLKGADADIAAAVSAWLQDLRVTLAQG</sequence>
<dbReference type="PANTHER" id="PTHR13136:SF11">
    <property type="entry name" value="TESTIS-EXPRESSED PROTEIN 30"/>
    <property type="match status" value="1"/>
</dbReference>
<dbReference type="Gene3D" id="3.40.50.1820">
    <property type="entry name" value="alpha/beta hydrolase"/>
    <property type="match status" value="1"/>
</dbReference>
<dbReference type="AlphaFoldDB" id="A0A6J7EXR2"/>
<accession>A0A6J7EXR2</accession>
<dbReference type="InterPro" id="IPR029058">
    <property type="entry name" value="AB_hydrolase_fold"/>
</dbReference>